<dbReference type="AlphaFoldDB" id="A0A2W4X3G5"/>
<comment type="caution">
    <text evidence="2">The sequence shown here is derived from an EMBL/GenBank/DDBJ whole genome shotgun (WGS) entry which is preliminary data.</text>
</comment>
<proteinExistence type="predicted"/>
<accession>A0A2W4X3G5</accession>
<feature type="region of interest" description="Disordered" evidence="1">
    <location>
        <begin position="1"/>
        <end position="33"/>
    </location>
</feature>
<reference evidence="3" key="1">
    <citation type="submission" date="2018-04" db="EMBL/GenBank/DDBJ databases">
        <authorList>
            <person name="Cornet L."/>
        </authorList>
    </citation>
    <scope>NUCLEOTIDE SEQUENCE [LARGE SCALE GENOMIC DNA]</scope>
</reference>
<feature type="compositionally biased region" description="Polar residues" evidence="1">
    <location>
        <begin position="17"/>
        <end position="33"/>
    </location>
</feature>
<dbReference type="Proteomes" id="UP000249794">
    <property type="component" value="Unassembled WGS sequence"/>
</dbReference>
<gene>
    <name evidence="2" type="ORF">DCF15_14545</name>
</gene>
<evidence type="ECO:0000313" key="3">
    <source>
        <dbReference type="Proteomes" id="UP000249794"/>
    </source>
</evidence>
<organism evidence="2 3">
    <name type="scientific">Phormidesmis priestleyi</name>
    <dbReference type="NCBI Taxonomy" id="268141"/>
    <lineage>
        <taxon>Bacteria</taxon>
        <taxon>Bacillati</taxon>
        <taxon>Cyanobacteriota</taxon>
        <taxon>Cyanophyceae</taxon>
        <taxon>Leptolyngbyales</taxon>
        <taxon>Leptolyngbyaceae</taxon>
        <taxon>Phormidesmis</taxon>
    </lineage>
</organism>
<dbReference type="EMBL" id="QBMP01000162">
    <property type="protein sequence ID" value="PZO51686.1"/>
    <property type="molecule type" value="Genomic_DNA"/>
</dbReference>
<sequence length="62" mass="7000">MSRELSTNFGTGPLTPIEQQQLSQTMAQLPASDQQAIRAGVKCLPKEQQERATLEWSQRWKA</sequence>
<evidence type="ECO:0000256" key="1">
    <source>
        <dbReference type="SAM" id="MobiDB-lite"/>
    </source>
</evidence>
<protein>
    <submittedName>
        <fullName evidence="2">Uncharacterized protein</fullName>
    </submittedName>
</protein>
<name>A0A2W4X3G5_9CYAN</name>
<reference evidence="2 3" key="2">
    <citation type="submission" date="2018-06" db="EMBL/GenBank/DDBJ databases">
        <title>Metagenomic assembly of (sub)arctic Cyanobacteria and their associated microbiome from non-axenic cultures.</title>
        <authorList>
            <person name="Baurain D."/>
        </authorList>
    </citation>
    <scope>NUCLEOTIDE SEQUENCE [LARGE SCALE GENOMIC DNA]</scope>
    <source>
        <strain evidence="2">ULC027bin1</strain>
    </source>
</reference>
<evidence type="ECO:0000313" key="2">
    <source>
        <dbReference type="EMBL" id="PZO51686.1"/>
    </source>
</evidence>
<feature type="compositionally biased region" description="Polar residues" evidence="1">
    <location>
        <begin position="1"/>
        <end position="10"/>
    </location>
</feature>